<dbReference type="EMBL" id="HG994370">
    <property type="protein sequence ID" value="CAF2056339.1"/>
    <property type="molecule type" value="Genomic_DNA"/>
</dbReference>
<sequence>LQTPFTRVFQRLFRLFKALSSCGFKDSSEDYLRISLLRASLSS</sequence>
<accession>A0A816Q539</accession>
<reference evidence="1" key="1">
    <citation type="submission" date="2021-01" db="EMBL/GenBank/DDBJ databases">
        <authorList>
            <consortium name="Genoscope - CEA"/>
            <person name="William W."/>
        </authorList>
    </citation>
    <scope>NUCLEOTIDE SEQUENCE</scope>
</reference>
<proteinExistence type="predicted"/>
<gene>
    <name evidence="1" type="ORF">DARMORV10_C06P11240.1</name>
</gene>
<name>A0A816Q539_BRANA</name>
<dbReference type="Proteomes" id="UP001295469">
    <property type="component" value="Chromosome C06"/>
</dbReference>
<dbReference type="AlphaFoldDB" id="A0A816Q539"/>
<evidence type="ECO:0000313" key="1">
    <source>
        <dbReference type="EMBL" id="CAF2056339.1"/>
    </source>
</evidence>
<protein>
    <submittedName>
        <fullName evidence="1">(rape) hypothetical protein</fullName>
    </submittedName>
</protein>
<organism evidence="1">
    <name type="scientific">Brassica napus</name>
    <name type="common">Rape</name>
    <dbReference type="NCBI Taxonomy" id="3708"/>
    <lineage>
        <taxon>Eukaryota</taxon>
        <taxon>Viridiplantae</taxon>
        <taxon>Streptophyta</taxon>
        <taxon>Embryophyta</taxon>
        <taxon>Tracheophyta</taxon>
        <taxon>Spermatophyta</taxon>
        <taxon>Magnoliopsida</taxon>
        <taxon>eudicotyledons</taxon>
        <taxon>Gunneridae</taxon>
        <taxon>Pentapetalae</taxon>
        <taxon>rosids</taxon>
        <taxon>malvids</taxon>
        <taxon>Brassicales</taxon>
        <taxon>Brassicaceae</taxon>
        <taxon>Brassiceae</taxon>
        <taxon>Brassica</taxon>
    </lineage>
</organism>
<feature type="non-terminal residue" evidence="1">
    <location>
        <position position="1"/>
    </location>
</feature>